<dbReference type="OrthoDB" id="826619at2"/>
<name>A0A5P2G1S4_9BACT</name>
<protein>
    <submittedName>
        <fullName evidence="2">DUF1573 domain-containing protein</fullName>
    </submittedName>
</protein>
<dbReference type="EMBL" id="CP044016">
    <property type="protein sequence ID" value="QES89744.1"/>
    <property type="molecule type" value="Genomic_DNA"/>
</dbReference>
<dbReference type="KEGG" id="arac:E0W69_014100"/>
<dbReference type="PANTHER" id="PTHR37833:SF1">
    <property type="entry name" value="SIGNAL PEPTIDE PROTEIN"/>
    <property type="match status" value="1"/>
</dbReference>
<dbReference type="Gene3D" id="2.60.40.10">
    <property type="entry name" value="Immunoglobulins"/>
    <property type="match status" value="1"/>
</dbReference>
<proteinExistence type="predicted"/>
<dbReference type="InterPro" id="IPR011467">
    <property type="entry name" value="DUF1573"/>
</dbReference>
<accession>A0A5P2G1S4</accession>
<sequence length="123" mass="13263">MKKTILMFLFVCSAFLAMAQTSPVKFEESKHDFGKVTLNQPASTSFEFTNTTSKPVIIEMAQASCGCTTPEYPKKPILPGKKAAIKVTYNAAAAGHFTKSVTVKFADVQQPVILSITGEVVKG</sequence>
<evidence type="ECO:0000313" key="3">
    <source>
        <dbReference type="Proteomes" id="UP000292424"/>
    </source>
</evidence>
<dbReference type="Pfam" id="PF07610">
    <property type="entry name" value="DUF1573"/>
    <property type="match status" value="1"/>
</dbReference>
<keyword evidence="3" id="KW-1185">Reference proteome</keyword>
<dbReference type="Proteomes" id="UP000292424">
    <property type="component" value="Chromosome"/>
</dbReference>
<keyword evidence="1" id="KW-0732">Signal</keyword>
<gene>
    <name evidence="2" type="ORF">E0W69_014100</name>
</gene>
<evidence type="ECO:0000313" key="2">
    <source>
        <dbReference type="EMBL" id="QES89744.1"/>
    </source>
</evidence>
<dbReference type="RefSeq" id="WP_131330679.1">
    <property type="nucleotide sequence ID" value="NZ_CP044016.1"/>
</dbReference>
<dbReference type="AlphaFoldDB" id="A0A5P2G1S4"/>
<reference evidence="2 3" key="1">
    <citation type="submission" date="2019-09" db="EMBL/GenBank/DDBJ databases">
        <title>Complete genome sequence of Arachidicoccus sp. B3-10 isolated from apple orchard soil.</title>
        <authorList>
            <person name="Kim H.S."/>
            <person name="Han K.-I."/>
            <person name="Suh M.K."/>
            <person name="Lee K.C."/>
            <person name="Eom M.K."/>
            <person name="Kim J.-S."/>
            <person name="Kang S.W."/>
            <person name="Sin Y."/>
            <person name="Lee J.-S."/>
        </authorList>
    </citation>
    <scope>NUCLEOTIDE SEQUENCE [LARGE SCALE GENOMIC DNA]</scope>
    <source>
        <strain evidence="2 3">B3-10</strain>
    </source>
</reference>
<evidence type="ECO:0000256" key="1">
    <source>
        <dbReference type="SAM" id="SignalP"/>
    </source>
</evidence>
<dbReference type="PANTHER" id="PTHR37833">
    <property type="entry name" value="LIPOPROTEIN-RELATED"/>
    <property type="match status" value="1"/>
</dbReference>
<feature type="chain" id="PRO_5024396066" evidence="1">
    <location>
        <begin position="20"/>
        <end position="123"/>
    </location>
</feature>
<dbReference type="InterPro" id="IPR013783">
    <property type="entry name" value="Ig-like_fold"/>
</dbReference>
<feature type="signal peptide" evidence="1">
    <location>
        <begin position="1"/>
        <end position="19"/>
    </location>
</feature>
<organism evidence="2 3">
    <name type="scientific">Rhizosphaericola mali</name>
    <dbReference type="NCBI Taxonomy" id="2545455"/>
    <lineage>
        <taxon>Bacteria</taxon>
        <taxon>Pseudomonadati</taxon>
        <taxon>Bacteroidota</taxon>
        <taxon>Chitinophagia</taxon>
        <taxon>Chitinophagales</taxon>
        <taxon>Chitinophagaceae</taxon>
        <taxon>Rhizosphaericola</taxon>
    </lineage>
</organism>